<protein>
    <submittedName>
        <fullName evidence="1">Uncharacterized protein</fullName>
    </submittedName>
</protein>
<comment type="caution">
    <text evidence="1">The sequence shown here is derived from an EMBL/GenBank/DDBJ whole genome shotgun (WGS) entry which is preliminary data.</text>
</comment>
<dbReference type="GO" id="GO:0005773">
    <property type="term" value="C:vacuole"/>
    <property type="evidence" value="ECO:0007669"/>
    <property type="project" value="TreeGrafter"/>
</dbReference>
<dbReference type="PANTHER" id="PTHR34892:SF2">
    <property type="entry name" value="VACUOLAR ATP SYNTHASE CATALYTIC SUBUNIT-RELATED _ V-ATPASE-RELATED _ VACUOLAR PROTON PUMP-LIKE PROTEIN"/>
    <property type="match status" value="1"/>
</dbReference>
<evidence type="ECO:0000313" key="1">
    <source>
        <dbReference type="EMBL" id="KAK9229142.1"/>
    </source>
</evidence>
<organism evidence="1 2">
    <name type="scientific">Citrus x changshan-huyou</name>
    <dbReference type="NCBI Taxonomy" id="2935761"/>
    <lineage>
        <taxon>Eukaryota</taxon>
        <taxon>Viridiplantae</taxon>
        <taxon>Streptophyta</taxon>
        <taxon>Embryophyta</taxon>
        <taxon>Tracheophyta</taxon>
        <taxon>Spermatophyta</taxon>
        <taxon>Magnoliopsida</taxon>
        <taxon>eudicotyledons</taxon>
        <taxon>Gunneridae</taxon>
        <taxon>Pentapetalae</taxon>
        <taxon>rosids</taxon>
        <taxon>malvids</taxon>
        <taxon>Sapindales</taxon>
        <taxon>Rutaceae</taxon>
        <taxon>Aurantioideae</taxon>
        <taxon>Citrus</taxon>
    </lineage>
</organism>
<dbReference type="PANTHER" id="PTHR34892">
    <property type="entry name" value="VACUOLAR ATP SYNTHASE CATALYTIC SUBUNIT-RELATED / V-ATPASE-RELATED / VACUOLAR PROTON PUMP-LIKE PROTEIN"/>
    <property type="match status" value="1"/>
</dbReference>
<dbReference type="AlphaFoldDB" id="A0AAP0MXX0"/>
<name>A0AAP0MXX0_9ROSI</name>
<dbReference type="EMBL" id="JBCGBO010000001">
    <property type="protein sequence ID" value="KAK9229142.1"/>
    <property type="molecule type" value="Genomic_DNA"/>
</dbReference>
<keyword evidence="2" id="KW-1185">Reference proteome</keyword>
<sequence length="125" mass="13509">MIHISDIKLIRTDTTLDLSQKAEKAPSPLTAAHNTLQPAVRQASVSAISHGSSQHVAACSPSSFRQRHLSRKLTTRCSLQSVKLLTPSPSLVLPNCCQGLKALWMWKDEEVVIGGVFVGHGTVEV</sequence>
<gene>
    <name evidence="1" type="ORF">WN944_022099</name>
</gene>
<proteinExistence type="predicted"/>
<dbReference type="Proteomes" id="UP001428341">
    <property type="component" value="Unassembled WGS sequence"/>
</dbReference>
<evidence type="ECO:0000313" key="2">
    <source>
        <dbReference type="Proteomes" id="UP001428341"/>
    </source>
</evidence>
<reference evidence="1 2" key="1">
    <citation type="submission" date="2024-05" db="EMBL/GenBank/DDBJ databases">
        <title>Haplotype-resolved chromosome-level genome assembly of Huyou (Citrus changshanensis).</title>
        <authorList>
            <person name="Miao C."/>
            <person name="Chen W."/>
            <person name="Wu Y."/>
            <person name="Wang L."/>
            <person name="Zhao S."/>
            <person name="Grierson D."/>
            <person name="Xu C."/>
            <person name="Chen K."/>
        </authorList>
    </citation>
    <scope>NUCLEOTIDE SEQUENCE [LARGE SCALE GENOMIC DNA]</scope>
    <source>
        <strain evidence="1">01-14</strain>
        <tissue evidence="1">Leaf</tissue>
    </source>
</reference>
<accession>A0AAP0MXX0</accession>